<dbReference type="Pfam" id="PF04055">
    <property type="entry name" value="Radical_SAM"/>
    <property type="match status" value="1"/>
</dbReference>
<evidence type="ECO:0000256" key="2">
    <source>
        <dbReference type="ARBA" id="ARBA00023004"/>
    </source>
</evidence>
<evidence type="ECO:0000256" key="4">
    <source>
        <dbReference type="SAM" id="MobiDB-lite"/>
    </source>
</evidence>
<keyword evidence="1" id="KW-0479">Metal-binding</keyword>
<reference evidence="6" key="1">
    <citation type="journal article" date="2020" name="mSystems">
        <title>Genome- and Community-Level Interaction Insights into Carbon Utilization and Element Cycling Functions of Hydrothermarchaeota in Hydrothermal Sediment.</title>
        <authorList>
            <person name="Zhou Z."/>
            <person name="Liu Y."/>
            <person name="Xu W."/>
            <person name="Pan J."/>
            <person name="Luo Z.H."/>
            <person name="Li M."/>
        </authorList>
    </citation>
    <scope>NUCLEOTIDE SEQUENCE [LARGE SCALE GENOMIC DNA]</scope>
    <source>
        <strain evidence="6">SpSt-735</strain>
    </source>
</reference>
<organism evidence="6">
    <name type="scientific">Thermofilum pendens</name>
    <dbReference type="NCBI Taxonomy" id="2269"/>
    <lineage>
        <taxon>Archaea</taxon>
        <taxon>Thermoproteota</taxon>
        <taxon>Thermoprotei</taxon>
        <taxon>Thermofilales</taxon>
        <taxon>Thermofilaceae</taxon>
        <taxon>Thermofilum</taxon>
    </lineage>
</organism>
<dbReference type="PANTHER" id="PTHR43432">
    <property type="entry name" value="SLR0285 PROTEIN"/>
    <property type="match status" value="1"/>
</dbReference>
<accession>A0A7C4B8P1</accession>
<dbReference type="InterPro" id="IPR040086">
    <property type="entry name" value="MJ0683-like"/>
</dbReference>
<feature type="domain" description="Radical SAM core" evidence="5">
    <location>
        <begin position="90"/>
        <end position="259"/>
    </location>
</feature>
<dbReference type="SFLD" id="SFLDG01084">
    <property type="entry name" value="Uncharacterised_Radical_SAM_Su"/>
    <property type="match status" value="1"/>
</dbReference>
<keyword evidence="3" id="KW-0411">Iron-sulfur</keyword>
<evidence type="ECO:0000256" key="1">
    <source>
        <dbReference type="ARBA" id="ARBA00022723"/>
    </source>
</evidence>
<comment type="caution">
    <text evidence="6">The sequence shown here is derived from an EMBL/GenBank/DDBJ whole genome shotgun (WGS) entry which is preliminary data.</text>
</comment>
<dbReference type="CDD" id="cd01335">
    <property type="entry name" value="Radical_SAM"/>
    <property type="match status" value="1"/>
</dbReference>
<protein>
    <submittedName>
        <fullName evidence="6">Radical SAM protein</fullName>
    </submittedName>
</protein>
<dbReference type="PANTHER" id="PTHR43432:SF4">
    <property type="entry name" value="RADICAL SAM CORE DOMAIN-CONTAINING PROTEIN"/>
    <property type="match status" value="1"/>
</dbReference>
<evidence type="ECO:0000259" key="5">
    <source>
        <dbReference type="Pfam" id="PF04055"/>
    </source>
</evidence>
<dbReference type="SUPFAM" id="SSF102114">
    <property type="entry name" value="Radical SAM enzymes"/>
    <property type="match status" value="1"/>
</dbReference>
<evidence type="ECO:0000256" key="3">
    <source>
        <dbReference type="ARBA" id="ARBA00023014"/>
    </source>
</evidence>
<gene>
    <name evidence="6" type="ORF">ENV17_01265</name>
</gene>
<dbReference type="GO" id="GO:0003824">
    <property type="term" value="F:catalytic activity"/>
    <property type="evidence" value="ECO:0007669"/>
    <property type="project" value="InterPro"/>
</dbReference>
<dbReference type="InterPro" id="IPR058240">
    <property type="entry name" value="rSAM_sf"/>
</dbReference>
<dbReference type="GO" id="GO:0051536">
    <property type="term" value="F:iron-sulfur cluster binding"/>
    <property type="evidence" value="ECO:0007669"/>
    <property type="project" value="UniProtKB-KW"/>
</dbReference>
<feature type="compositionally biased region" description="Low complexity" evidence="4">
    <location>
        <begin position="20"/>
        <end position="29"/>
    </location>
</feature>
<dbReference type="SFLD" id="SFLDS00029">
    <property type="entry name" value="Radical_SAM"/>
    <property type="match status" value="1"/>
</dbReference>
<dbReference type="InterPro" id="IPR007197">
    <property type="entry name" value="rSAM"/>
</dbReference>
<dbReference type="Gene3D" id="3.80.30.30">
    <property type="match status" value="1"/>
</dbReference>
<dbReference type="GO" id="GO:0046872">
    <property type="term" value="F:metal ion binding"/>
    <property type="evidence" value="ECO:0007669"/>
    <property type="project" value="UniProtKB-KW"/>
</dbReference>
<sequence>MRGGVGTSGCGSTLRVLRHASPADSSSPSTANIALARRPSRRGPSPGKTCYSAVSASAPSVSVVPSRAPGLVVGSTWVTSTLCHSLLRIEPYSSCPFACSYCYARWYGWGPSGSVRGAPGVVAAFERVARLVRKKGLRPIPFRLATLVDPFPPQEAEAKLALRALAVALEHEYPLIVSTKGVLYAEEPWRSALRRLAERGLVLLQVSVSTLEGAALLEPRAPPPAQRLSCAAQLAEEGVPVAVRVSPHVPRLSPTRREEVEELASKLREAGFKHLILEFLRGEPRFLALLAGKHGIGELRELEPYSLRRAGREPPLARVRLALRAAIALVYAEAARRAGLTFATCMEGLFELHSAPDCCGAHLLRDSALRPMLGDVYRHVSSSGPASPLELAAACAGWGRVCGSELLEYPRIVSKPLRYHERRLWRALGEAHLLERLTPNLELEDGLVVARKLSGAYAQELLED</sequence>
<dbReference type="EMBL" id="DTFI01000040">
    <property type="protein sequence ID" value="HGI43001.1"/>
    <property type="molecule type" value="Genomic_DNA"/>
</dbReference>
<dbReference type="AlphaFoldDB" id="A0A7C4B8P1"/>
<name>A0A7C4B8P1_THEPE</name>
<keyword evidence="2" id="KW-0408">Iron</keyword>
<proteinExistence type="predicted"/>
<feature type="region of interest" description="Disordered" evidence="4">
    <location>
        <begin position="19"/>
        <end position="49"/>
    </location>
</feature>
<evidence type="ECO:0000313" key="6">
    <source>
        <dbReference type="EMBL" id="HGI43001.1"/>
    </source>
</evidence>